<sequence length="111" mass="12678">MLYLTSFPALTLPDTHHIATFHPSGNWESLPWSTYVLLSINILITTLSRTAYWGARHCYRKPRLCDTCLPTANRFLLMLSRGTFVASQKAILGYLRRTDVACKYHSMSIVL</sequence>
<proteinExistence type="predicted"/>
<organism evidence="2 3">
    <name type="scientific">Hydnomerulius pinastri MD-312</name>
    <dbReference type="NCBI Taxonomy" id="994086"/>
    <lineage>
        <taxon>Eukaryota</taxon>
        <taxon>Fungi</taxon>
        <taxon>Dikarya</taxon>
        <taxon>Basidiomycota</taxon>
        <taxon>Agaricomycotina</taxon>
        <taxon>Agaricomycetes</taxon>
        <taxon>Agaricomycetidae</taxon>
        <taxon>Boletales</taxon>
        <taxon>Boletales incertae sedis</taxon>
        <taxon>Leucogyrophana</taxon>
    </lineage>
</organism>
<keyword evidence="1" id="KW-1133">Transmembrane helix</keyword>
<dbReference type="EMBL" id="KN839850">
    <property type="protein sequence ID" value="KIJ63672.1"/>
    <property type="molecule type" value="Genomic_DNA"/>
</dbReference>
<evidence type="ECO:0000313" key="3">
    <source>
        <dbReference type="Proteomes" id="UP000053820"/>
    </source>
</evidence>
<keyword evidence="3" id="KW-1185">Reference proteome</keyword>
<dbReference type="Proteomes" id="UP000053820">
    <property type="component" value="Unassembled WGS sequence"/>
</dbReference>
<reference evidence="2 3" key="1">
    <citation type="submission" date="2014-04" db="EMBL/GenBank/DDBJ databases">
        <title>Evolutionary Origins and Diversification of the Mycorrhizal Mutualists.</title>
        <authorList>
            <consortium name="DOE Joint Genome Institute"/>
            <consortium name="Mycorrhizal Genomics Consortium"/>
            <person name="Kohler A."/>
            <person name="Kuo A."/>
            <person name="Nagy L.G."/>
            <person name="Floudas D."/>
            <person name="Copeland A."/>
            <person name="Barry K.W."/>
            <person name="Cichocki N."/>
            <person name="Veneault-Fourrey C."/>
            <person name="LaButti K."/>
            <person name="Lindquist E.A."/>
            <person name="Lipzen A."/>
            <person name="Lundell T."/>
            <person name="Morin E."/>
            <person name="Murat C."/>
            <person name="Riley R."/>
            <person name="Ohm R."/>
            <person name="Sun H."/>
            <person name="Tunlid A."/>
            <person name="Henrissat B."/>
            <person name="Grigoriev I.V."/>
            <person name="Hibbett D.S."/>
            <person name="Martin F."/>
        </authorList>
    </citation>
    <scope>NUCLEOTIDE SEQUENCE [LARGE SCALE GENOMIC DNA]</scope>
    <source>
        <strain evidence="2 3">MD-312</strain>
    </source>
</reference>
<evidence type="ECO:0000313" key="2">
    <source>
        <dbReference type="EMBL" id="KIJ63672.1"/>
    </source>
</evidence>
<name>A0A0C9WEV9_9AGAM</name>
<keyword evidence="1" id="KW-0812">Transmembrane</keyword>
<gene>
    <name evidence="2" type="ORF">HYDPIDRAFT_113179</name>
</gene>
<dbReference type="AlphaFoldDB" id="A0A0C9WEV9"/>
<protein>
    <submittedName>
        <fullName evidence="2">Uncharacterized protein</fullName>
    </submittedName>
</protein>
<evidence type="ECO:0000256" key="1">
    <source>
        <dbReference type="SAM" id="Phobius"/>
    </source>
</evidence>
<keyword evidence="1" id="KW-0472">Membrane</keyword>
<accession>A0A0C9WEV9</accession>
<feature type="transmembrane region" description="Helical" evidence="1">
    <location>
        <begin position="32"/>
        <end position="53"/>
    </location>
</feature>
<dbReference type="HOGENOM" id="CLU_2158766_0_0_1"/>